<dbReference type="InterPro" id="IPR000485">
    <property type="entry name" value="AsnC-type_HTH_dom"/>
</dbReference>
<proteinExistence type="predicted"/>
<keyword evidence="6" id="KW-1185">Reference proteome</keyword>
<dbReference type="Pfam" id="PF13404">
    <property type="entry name" value="HTH_AsnC-type"/>
    <property type="match status" value="1"/>
</dbReference>
<dbReference type="GO" id="GO:0005829">
    <property type="term" value="C:cytosol"/>
    <property type="evidence" value="ECO:0007669"/>
    <property type="project" value="TreeGrafter"/>
</dbReference>
<name>A0A7W7FVE7_9PSEU</name>
<dbReference type="GO" id="GO:0043565">
    <property type="term" value="F:sequence-specific DNA binding"/>
    <property type="evidence" value="ECO:0007669"/>
    <property type="project" value="InterPro"/>
</dbReference>
<sequence length="151" mass="16808">MATSLDEVDRSILRVLAKDGRISIRTLAERLHISRTNAYARIDRLVADKVITGFGARIDPARAGLGTTAMVVVTIEQASWREVSEQLRSIQYVEHLTMVGGDFDVLVLVRAPDNQALREIVLERIQEVLGVRSTRTWLVFDEVTGTHPGLS</sequence>
<dbReference type="PROSITE" id="PS50956">
    <property type="entry name" value="HTH_ASNC_2"/>
    <property type="match status" value="1"/>
</dbReference>
<dbReference type="InterPro" id="IPR019888">
    <property type="entry name" value="Tscrpt_reg_AsnC-like"/>
</dbReference>
<keyword evidence="2 5" id="KW-0238">DNA-binding</keyword>
<evidence type="ECO:0000313" key="6">
    <source>
        <dbReference type="Proteomes" id="UP000533598"/>
    </source>
</evidence>
<evidence type="ECO:0000256" key="2">
    <source>
        <dbReference type="ARBA" id="ARBA00023125"/>
    </source>
</evidence>
<evidence type="ECO:0000256" key="3">
    <source>
        <dbReference type="ARBA" id="ARBA00023163"/>
    </source>
</evidence>
<dbReference type="RefSeq" id="WP_221490135.1">
    <property type="nucleotide sequence ID" value="NZ_BAAAUI010000009.1"/>
</dbReference>
<accession>A0A7W7FVE7</accession>
<keyword evidence="3" id="KW-0804">Transcription</keyword>
<comment type="caution">
    <text evidence="5">The sequence shown here is derived from an EMBL/GenBank/DDBJ whole genome shotgun (WGS) entry which is preliminary data.</text>
</comment>
<protein>
    <submittedName>
        <fullName evidence="5">DNA-binding Lrp family transcriptional regulator</fullName>
    </submittedName>
</protein>
<dbReference type="Pfam" id="PF01037">
    <property type="entry name" value="AsnC_trans_reg"/>
    <property type="match status" value="1"/>
</dbReference>
<dbReference type="Gene3D" id="3.30.70.920">
    <property type="match status" value="1"/>
</dbReference>
<dbReference type="GO" id="GO:0043200">
    <property type="term" value="P:response to amino acid"/>
    <property type="evidence" value="ECO:0007669"/>
    <property type="project" value="TreeGrafter"/>
</dbReference>
<dbReference type="EMBL" id="JACHMH010000001">
    <property type="protein sequence ID" value="MBB4680331.1"/>
    <property type="molecule type" value="Genomic_DNA"/>
</dbReference>
<dbReference type="Proteomes" id="UP000533598">
    <property type="component" value="Unassembled WGS sequence"/>
</dbReference>
<dbReference type="SUPFAM" id="SSF46785">
    <property type="entry name" value="Winged helix' DNA-binding domain"/>
    <property type="match status" value="1"/>
</dbReference>
<reference evidence="5 6" key="1">
    <citation type="submission" date="2020-08" db="EMBL/GenBank/DDBJ databases">
        <title>Sequencing the genomes of 1000 actinobacteria strains.</title>
        <authorList>
            <person name="Klenk H.-P."/>
        </authorList>
    </citation>
    <scope>NUCLEOTIDE SEQUENCE [LARGE SCALE GENOMIC DNA]</scope>
    <source>
        <strain evidence="5 6">DSM 44230</strain>
    </source>
</reference>
<dbReference type="PANTHER" id="PTHR30154:SF34">
    <property type="entry name" value="TRANSCRIPTIONAL REGULATOR AZLB"/>
    <property type="match status" value="1"/>
</dbReference>
<dbReference type="SUPFAM" id="SSF54909">
    <property type="entry name" value="Dimeric alpha+beta barrel"/>
    <property type="match status" value="1"/>
</dbReference>
<dbReference type="PANTHER" id="PTHR30154">
    <property type="entry name" value="LEUCINE-RESPONSIVE REGULATORY PROTEIN"/>
    <property type="match status" value="1"/>
</dbReference>
<keyword evidence="1" id="KW-0805">Transcription regulation</keyword>
<dbReference type="InterPro" id="IPR036388">
    <property type="entry name" value="WH-like_DNA-bd_sf"/>
</dbReference>
<dbReference type="PRINTS" id="PR00033">
    <property type="entry name" value="HTHASNC"/>
</dbReference>
<evidence type="ECO:0000313" key="5">
    <source>
        <dbReference type="EMBL" id="MBB4680331.1"/>
    </source>
</evidence>
<dbReference type="InterPro" id="IPR036390">
    <property type="entry name" value="WH_DNA-bd_sf"/>
</dbReference>
<dbReference type="AlphaFoldDB" id="A0A7W7FVE7"/>
<feature type="domain" description="HTH asnC-type" evidence="4">
    <location>
        <begin position="5"/>
        <end position="66"/>
    </location>
</feature>
<dbReference type="Gene3D" id="1.10.10.10">
    <property type="entry name" value="Winged helix-like DNA-binding domain superfamily/Winged helix DNA-binding domain"/>
    <property type="match status" value="1"/>
</dbReference>
<dbReference type="SMART" id="SM00344">
    <property type="entry name" value="HTH_ASNC"/>
    <property type="match status" value="1"/>
</dbReference>
<dbReference type="InterPro" id="IPR019887">
    <property type="entry name" value="Tscrpt_reg_AsnC/Lrp_C"/>
</dbReference>
<evidence type="ECO:0000259" key="4">
    <source>
        <dbReference type="PROSITE" id="PS50956"/>
    </source>
</evidence>
<evidence type="ECO:0000256" key="1">
    <source>
        <dbReference type="ARBA" id="ARBA00023015"/>
    </source>
</evidence>
<dbReference type="InterPro" id="IPR011008">
    <property type="entry name" value="Dimeric_a/b-barrel"/>
</dbReference>
<organism evidence="5 6">
    <name type="scientific">Crossiella cryophila</name>
    <dbReference type="NCBI Taxonomy" id="43355"/>
    <lineage>
        <taxon>Bacteria</taxon>
        <taxon>Bacillati</taxon>
        <taxon>Actinomycetota</taxon>
        <taxon>Actinomycetes</taxon>
        <taxon>Pseudonocardiales</taxon>
        <taxon>Pseudonocardiaceae</taxon>
        <taxon>Crossiella</taxon>
    </lineage>
</organism>
<gene>
    <name evidence="5" type="ORF">HNR67_006449</name>
</gene>